<dbReference type="GO" id="GO:0008897">
    <property type="term" value="F:holo-[acyl-carrier-protein] synthase activity"/>
    <property type="evidence" value="ECO:0007669"/>
    <property type="project" value="InterPro"/>
</dbReference>
<dbReference type="RefSeq" id="WP_055182448.1">
    <property type="nucleotide sequence ID" value="NZ_CAKXHE010000025.1"/>
</dbReference>
<feature type="region of interest" description="Disordered" evidence="3">
    <location>
        <begin position="148"/>
        <end position="171"/>
    </location>
</feature>
<evidence type="ECO:0000256" key="3">
    <source>
        <dbReference type="SAM" id="MobiDB-lite"/>
    </source>
</evidence>
<sequence>MKNTKVYLMSTENVKDPRTFSSWKEFLPKEHWEKTVRPLKEEDRKTELAAWFLLYQALREWGISEEKINADGAYYYGEHGKPMRRNEEICFNLSHSGKYVLCAVSEMEIGCDIEKIKEVKWKLAKRFFSEKEYDFLVRLGRQEKLMKQGETVKSGKTDKQEKVGKQQNINRQKEKGKIKENAYTVEEAFTRFWVLRESYVKKTGEGLGAALTGLDFSDILGQKNSKGKKNGEFLEETFFEMEYDGYRIAICGEKDSKPEFVVYRGTIDNCFL</sequence>
<reference evidence="5 6" key="1">
    <citation type="submission" date="2015-09" db="EMBL/GenBank/DDBJ databases">
        <authorList>
            <consortium name="Pathogen Informatics"/>
        </authorList>
    </citation>
    <scope>NUCLEOTIDE SEQUENCE [LARGE SCALE GENOMIC DNA]</scope>
    <source>
        <strain evidence="5 6">2789STDY5834966</strain>
    </source>
</reference>
<dbReference type="InterPro" id="IPR037143">
    <property type="entry name" value="4-PPantetheinyl_Trfase_dom_sf"/>
</dbReference>
<dbReference type="EMBL" id="CYYC01000006">
    <property type="protein sequence ID" value="CUM85942.1"/>
    <property type="molecule type" value="Genomic_DNA"/>
</dbReference>
<feature type="domain" description="4'-phosphopantetheinyl transferase" evidence="4">
    <location>
        <begin position="174"/>
        <end position="251"/>
    </location>
</feature>
<dbReference type="EC" id="2.7.8.-" evidence="5"/>
<dbReference type="Proteomes" id="UP000095390">
    <property type="component" value="Unassembled WGS sequence"/>
</dbReference>
<dbReference type="GO" id="GO:0000287">
    <property type="term" value="F:magnesium ion binding"/>
    <property type="evidence" value="ECO:0007669"/>
    <property type="project" value="InterPro"/>
</dbReference>
<comment type="similarity">
    <text evidence="1">Belongs to the P-Pant transferase superfamily. Gsp/Sfp/HetI/AcpT family.</text>
</comment>
<evidence type="ECO:0000259" key="4">
    <source>
        <dbReference type="Pfam" id="PF01648"/>
    </source>
</evidence>
<accession>A0A173S6J3</accession>
<protein>
    <submittedName>
        <fullName evidence="5">4'-phosphopantetheinyl transferase sfp</fullName>
        <ecNumber evidence="5">2.7.8.-</ecNumber>
    </submittedName>
</protein>
<dbReference type="AlphaFoldDB" id="A0A173S6J3"/>
<dbReference type="InterPro" id="IPR050559">
    <property type="entry name" value="P-Pant_transferase_sf"/>
</dbReference>
<feature type="compositionally biased region" description="Basic and acidic residues" evidence="3">
    <location>
        <begin position="153"/>
        <end position="164"/>
    </location>
</feature>
<dbReference type="Pfam" id="PF01648">
    <property type="entry name" value="ACPS"/>
    <property type="match status" value="1"/>
</dbReference>
<evidence type="ECO:0000313" key="5">
    <source>
        <dbReference type="EMBL" id="CUM85942.1"/>
    </source>
</evidence>
<gene>
    <name evidence="5" type="primary">sfp</name>
    <name evidence="5" type="ORF">ERS852578_00703</name>
</gene>
<dbReference type="SUPFAM" id="SSF56214">
    <property type="entry name" value="4'-phosphopantetheinyl transferase"/>
    <property type="match status" value="3"/>
</dbReference>
<dbReference type="GO" id="GO:0005829">
    <property type="term" value="C:cytosol"/>
    <property type="evidence" value="ECO:0007669"/>
    <property type="project" value="TreeGrafter"/>
</dbReference>
<keyword evidence="2 5" id="KW-0808">Transferase</keyword>
<name>A0A173S6J3_9FIRM</name>
<evidence type="ECO:0000313" key="6">
    <source>
        <dbReference type="Proteomes" id="UP000095390"/>
    </source>
</evidence>
<dbReference type="PANTHER" id="PTHR12215">
    <property type="entry name" value="PHOSPHOPANTETHEINE TRANSFERASE"/>
    <property type="match status" value="1"/>
</dbReference>
<evidence type="ECO:0000256" key="1">
    <source>
        <dbReference type="ARBA" id="ARBA00010990"/>
    </source>
</evidence>
<proteinExistence type="inferred from homology"/>
<dbReference type="GO" id="GO:0019878">
    <property type="term" value="P:lysine biosynthetic process via aminoadipic acid"/>
    <property type="evidence" value="ECO:0007669"/>
    <property type="project" value="TreeGrafter"/>
</dbReference>
<dbReference type="InterPro" id="IPR008278">
    <property type="entry name" value="4-PPantetheinyl_Trfase_dom"/>
</dbReference>
<dbReference type="PANTHER" id="PTHR12215:SF10">
    <property type="entry name" value="L-AMINOADIPATE-SEMIALDEHYDE DEHYDROGENASE-PHOSPHOPANTETHEINYL TRANSFERASE"/>
    <property type="match status" value="1"/>
</dbReference>
<evidence type="ECO:0000256" key="2">
    <source>
        <dbReference type="ARBA" id="ARBA00022679"/>
    </source>
</evidence>
<organism evidence="5 6">
    <name type="scientific">Anaerobutyricum hallii</name>
    <dbReference type="NCBI Taxonomy" id="39488"/>
    <lineage>
        <taxon>Bacteria</taxon>
        <taxon>Bacillati</taxon>
        <taxon>Bacillota</taxon>
        <taxon>Clostridia</taxon>
        <taxon>Lachnospirales</taxon>
        <taxon>Lachnospiraceae</taxon>
        <taxon>Anaerobutyricum</taxon>
    </lineage>
</organism>
<dbReference type="Gene3D" id="3.90.470.20">
    <property type="entry name" value="4'-phosphopantetheinyl transferase domain"/>
    <property type="match status" value="1"/>
</dbReference>
<dbReference type="OrthoDB" id="9808281at2"/>